<dbReference type="InterPro" id="IPR003921">
    <property type="entry name" value="Cell_synth_C"/>
</dbReference>
<dbReference type="Pfam" id="PF13432">
    <property type="entry name" value="TPR_16"/>
    <property type="match status" value="1"/>
</dbReference>
<comment type="subcellular location">
    <subcellularLocation>
        <location evidence="1">Cell outer membrane</location>
        <topology evidence="1">Peripheral membrane protein</topology>
    </subcellularLocation>
</comment>
<dbReference type="SMART" id="SM00028">
    <property type="entry name" value="TPR"/>
    <property type="match status" value="6"/>
</dbReference>
<dbReference type="AlphaFoldDB" id="A0A2C6Z580"/>
<sequence>MTGFRSRLLATVVSAALLPLLPAAPARAQDSAIGVLLEQANFWRSQNRPDRALQTLERVLAVEPNNVDALSAAAAAQAENGNRAEADRLLARIRQLAPADPRLSDAALSVRGATVDPGAVAEARRLAQAGQQAQAVARYRQMFGGSTPPDNYAVEYYQALAGTQEGYAEARNAMERLAEGRPGDARLALAYAQILTYREGSRAEGIRRLQALAQRQDTAEAARAAWREALLWQGPNPEAAPAIEDYLRANPSDTALRQRLEEARNPPAGPVDEVGQARIRGFEALNAGRLGEAAQAFESVLAANAGDPDATGGLGLVRLRQGRTAEARRLLAAAIAADPREGRRKWGRALDGASYTGELTQARGLIQRGQLDQAETLLLAATRRESGERADAEALLGDLALRRNDPLGAEQRYRAALARRPNLNNALAGLYDALQQQGRFAEAEQLAAQHGGAFASAAATQRAESLRAEATRSADPAAALALLRAAQQATPDNPWVALDLARALASQGEPLEGRAVLDQLAASGKPEALHAAALFATEQGRTRDAAALVERIPERLRSADQTRLLRGVRIQQQVAAAAEPAQYGQPDEARRRLMALAARPDPSGETPRLVVEALAGMGDSRGAAEAARVALAVNRGAPPSGRIALASALLEGGMEAEATQLAAQLAQDPRLTADERRQLAGLHAGVAIRASDRLNEQGNQAAAYDRLVPALRQDPQNADANLALARLYQGAREPREAQRIAEAVLQRDPRNLDARAGAIDAALALGQNARAEALLADGRAMAPNDPRLTMLEARLARAAGNPRRARAALELAAEQRRSQLGISAGAPAMGGAPFGSPGVSPGVSPGGAAPGVASENPFRRVALAGPGPGPGLGPASGGYAGSLQTAAPADPVLAQIQRELAQVREEAATIATPGFNFRTRSGEAGLDQLTEFGAGAEVSTAMPGIGGRVALRAQAVNIDSGDMAQDSGTLRRFGGNALRLPGPGVAVPAAVARALTPTDTSASGVSFAAGYTRPNFSLDIGTTPLGFRKQNVLGGVEVAPALTESLRLRVTAERRAMTDTMLSWAGMRDRGTGQVWGGVVRNTARGQFEFAVGDTNFYVGGGYSTLEGDGVADNTRIEAGAGLSHALYRRPDSELVTGLDLVYQAYDKNLRLFTLGHGGYYSPQSYLGASIPLDYRARMGDFTYRIGGTAGIASWREDRAPYFPTDAAAQGRLEAQAASDPTVSAFYPGQSQTGFAGGLRGDLEYNLTPALRLGAALRYDKSADWSEARGLLYARYRLDQ</sequence>
<dbReference type="PANTHER" id="PTHR12558">
    <property type="entry name" value="CELL DIVISION CYCLE 16,23,27"/>
    <property type="match status" value="1"/>
</dbReference>
<evidence type="ECO:0000256" key="2">
    <source>
        <dbReference type="ARBA" id="ARBA00005186"/>
    </source>
</evidence>
<evidence type="ECO:0000256" key="5">
    <source>
        <dbReference type="ARBA" id="ARBA00022737"/>
    </source>
</evidence>
<feature type="compositionally biased region" description="Gly residues" evidence="11">
    <location>
        <begin position="870"/>
        <end position="880"/>
    </location>
</feature>
<dbReference type="GO" id="GO:0009279">
    <property type="term" value="C:cell outer membrane"/>
    <property type="evidence" value="ECO:0007669"/>
    <property type="project" value="UniProtKB-SubCell"/>
</dbReference>
<name>A0A2C6Z580_9PROT</name>
<keyword evidence="6 10" id="KW-0802">TPR repeat</keyword>
<evidence type="ECO:0000313" key="14">
    <source>
        <dbReference type="EMBL" id="PHK93651.1"/>
    </source>
</evidence>
<keyword evidence="5" id="KW-0677">Repeat</keyword>
<dbReference type="PRINTS" id="PR01441">
    <property type="entry name" value="CELLSNTHASEC"/>
</dbReference>
<dbReference type="InterPro" id="IPR008410">
    <property type="entry name" value="BCSC_C"/>
</dbReference>
<organism evidence="14 15">
    <name type="scientific">Teichococcus rhizosphaerae</name>
    <dbReference type="NCBI Taxonomy" id="1335062"/>
    <lineage>
        <taxon>Bacteria</taxon>
        <taxon>Pseudomonadati</taxon>
        <taxon>Pseudomonadota</taxon>
        <taxon>Alphaproteobacteria</taxon>
        <taxon>Acetobacterales</taxon>
        <taxon>Roseomonadaceae</taxon>
        <taxon>Roseomonas</taxon>
    </lineage>
</organism>
<dbReference type="InterPro" id="IPR011990">
    <property type="entry name" value="TPR-like_helical_dom_sf"/>
</dbReference>
<gene>
    <name evidence="14" type="ORF">CR162_17425</name>
</gene>
<evidence type="ECO:0000256" key="1">
    <source>
        <dbReference type="ARBA" id="ARBA00004339"/>
    </source>
</evidence>
<feature type="signal peptide" evidence="12">
    <location>
        <begin position="1"/>
        <end position="28"/>
    </location>
</feature>
<keyword evidence="7" id="KW-0135">Cellulose biosynthesis</keyword>
<evidence type="ECO:0000256" key="10">
    <source>
        <dbReference type="PROSITE-ProRule" id="PRU00339"/>
    </source>
</evidence>
<dbReference type="Gene3D" id="1.25.40.10">
    <property type="entry name" value="Tetratricopeptide repeat domain"/>
    <property type="match status" value="4"/>
</dbReference>
<reference evidence="14 15" key="1">
    <citation type="submission" date="2017-10" db="EMBL/GenBank/DDBJ databases">
        <authorList>
            <person name="Banno H."/>
            <person name="Chua N.-H."/>
        </authorList>
    </citation>
    <scope>NUCLEOTIDE SEQUENCE [LARGE SCALE GENOMIC DNA]</scope>
    <source>
        <strain evidence="14 15">YW11</strain>
    </source>
</reference>
<dbReference type="Pfam" id="PF05420">
    <property type="entry name" value="BCSC_C"/>
    <property type="match status" value="1"/>
</dbReference>
<evidence type="ECO:0000256" key="4">
    <source>
        <dbReference type="ARBA" id="ARBA00022729"/>
    </source>
</evidence>
<feature type="chain" id="PRO_5012157558" description="Cellulose synthase operon C C-terminal domain-containing protein" evidence="12">
    <location>
        <begin position="29"/>
        <end position="1280"/>
    </location>
</feature>
<evidence type="ECO:0000256" key="8">
    <source>
        <dbReference type="ARBA" id="ARBA00023136"/>
    </source>
</evidence>
<evidence type="ECO:0000256" key="11">
    <source>
        <dbReference type="SAM" id="MobiDB-lite"/>
    </source>
</evidence>
<feature type="domain" description="Cellulose synthase operon C C-terminal" evidence="13">
    <location>
        <begin position="929"/>
        <end position="1278"/>
    </location>
</feature>
<dbReference type="UniPathway" id="UPA00694"/>
<dbReference type="OrthoDB" id="174989at2"/>
<comment type="pathway">
    <text evidence="2">Glycan metabolism; bacterial cellulose biosynthesis.</text>
</comment>
<dbReference type="SUPFAM" id="SSF48452">
    <property type="entry name" value="TPR-like"/>
    <property type="match status" value="3"/>
</dbReference>
<keyword evidence="15" id="KW-1185">Reference proteome</keyword>
<dbReference type="GO" id="GO:0006011">
    <property type="term" value="P:UDP-alpha-D-glucose metabolic process"/>
    <property type="evidence" value="ECO:0007669"/>
    <property type="project" value="InterPro"/>
</dbReference>
<evidence type="ECO:0000313" key="15">
    <source>
        <dbReference type="Proteomes" id="UP000223527"/>
    </source>
</evidence>
<dbReference type="PROSITE" id="PS50005">
    <property type="entry name" value="TPR"/>
    <property type="match status" value="1"/>
</dbReference>
<dbReference type="PANTHER" id="PTHR12558:SF33">
    <property type="entry name" value="BLL7664 PROTEIN"/>
    <property type="match status" value="1"/>
</dbReference>
<dbReference type="InterPro" id="IPR019734">
    <property type="entry name" value="TPR_rpt"/>
</dbReference>
<comment type="similarity">
    <text evidence="3">Belongs to the AcsC/BcsC family.</text>
</comment>
<evidence type="ECO:0000256" key="6">
    <source>
        <dbReference type="ARBA" id="ARBA00022803"/>
    </source>
</evidence>
<dbReference type="Proteomes" id="UP000223527">
    <property type="component" value="Unassembled WGS sequence"/>
</dbReference>
<evidence type="ECO:0000259" key="13">
    <source>
        <dbReference type="Pfam" id="PF05420"/>
    </source>
</evidence>
<accession>A0A2C6Z580</accession>
<feature type="compositionally biased region" description="Low complexity" evidence="11">
    <location>
        <begin position="833"/>
        <end position="843"/>
    </location>
</feature>
<feature type="region of interest" description="Disordered" evidence="11">
    <location>
        <begin position="833"/>
        <end position="883"/>
    </location>
</feature>
<keyword evidence="8" id="KW-0472">Membrane</keyword>
<keyword evidence="4 12" id="KW-0732">Signal</keyword>
<dbReference type="EMBL" id="PDNU01000038">
    <property type="protein sequence ID" value="PHK93651.1"/>
    <property type="molecule type" value="Genomic_DNA"/>
</dbReference>
<evidence type="ECO:0000256" key="3">
    <source>
        <dbReference type="ARBA" id="ARBA00005886"/>
    </source>
</evidence>
<keyword evidence="9" id="KW-0998">Cell outer membrane</keyword>
<comment type="caution">
    <text evidence="14">The sequence shown here is derived from an EMBL/GenBank/DDBJ whole genome shotgun (WGS) entry which is preliminary data.</text>
</comment>
<evidence type="ECO:0000256" key="12">
    <source>
        <dbReference type="SAM" id="SignalP"/>
    </source>
</evidence>
<feature type="repeat" description="TPR" evidence="10">
    <location>
        <begin position="33"/>
        <end position="66"/>
    </location>
</feature>
<dbReference type="Pfam" id="PF14559">
    <property type="entry name" value="TPR_19"/>
    <property type="match status" value="4"/>
</dbReference>
<proteinExistence type="inferred from homology"/>
<dbReference type="GO" id="GO:0030244">
    <property type="term" value="P:cellulose biosynthetic process"/>
    <property type="evidence" value="ECO:0007669"/>
    <property type="project" value="UniProtKB-KW"/>
</dbReference>
<protein>
    <recommendedName>
        <fullName evidence="13">Cellulose synthase operon C C-terminal domain-containing protein</fullName>
    </recommendedName>
</protein>
<evidence type="ECO:0000256" key="9">
    <source>
        <dbReference type="ARBA" id="ARBA00023237"/>
    </source>
</evidence>
<evidence type="ECO:0000256" key="7">
    <source>
        <dbReference type="ARBA" id="ARBA00022916"/>
    </source>
</evidence>